<keyword evidence="2 5" id="KW-0812">Transmembrane</keyword>
<organism evidence="6 7">
    <name type="scientific">Streptomyces lydicus</name>
    <dbReference type="NCBI Taxonomy" id="47763"/>
    <lineage>
        <taxon>Bacteria</taxon>
        <taxon>Bacillati</taxon>
        <taxon>Actinomycetota</taxon>
        <taxon>Actinomycetes</taxon>
        <taxon>Kitasatosporales</taxon>
        <taxon>Streptomycetaceae</taxon>
        <taxon>Streptomyces</taxon>
    </lineage>
</organism>
<dbReference type="PANTHER" id="PTHR33514">
    <property type="entry name" value="PROTEIN ABCI12, CHLOROPLASTIC"/>
    <property type="match status" value="1"/>
</dbReference>
<evidence type="ECO:0000256" key="4">
    <source>
        <dbReference type="ARBA" id="ARBA00023136"/>
    </source>
</evidence>
<evidence type="ECO:0000256" key="2">
    <source>
        <dbReference type="ARBA" id="ARBA00022692"/>
    </source>
</evidence>
<name>A0A1D7VPB3_9ACTN</name>
<dbReference type="OrthoDB" id="509049at2"/>
<dbReference type="CDD" id="cd16914">
    <property type="entry name" value="EcfT"/>
    <property type="match status" value="1"/>
</dbReference>
<evidence type="ECO:0000313" key="6">
    <source>
        <dbReference type="EMBL" id="AOP48595.1"/>
    </source>
</evidence>
<dbReference type="RefSeq" id="WP_069570717.1">
    <property type="nucleotide sequence ID" value="NZ_CP017157.1"/>
</dbReference>
<keyword evidence="7" id="KW-1185">Reference proteome</keyword>
<evidence type="ECO:0000313" key="7">
    <source>
        <dbReference type="Proteomes" id="UP000094094"/>
    </source>
</evidence>
<dbReference type="InterPro" id="IPR003339">
    <property type="entry name" value="ABC/ECF_trnsptr_transmembrane"/>
</dbReference>
<keyword evidence="3 5" id="KW-1133">Transmembrane helix</keyword>
<proteinExistence type="predicted"/>
<evidence type="ECO:0000256" key="1">
    <source>
        <dbReference type="ARBA" id="ARBA00004141"/>
    </source>
</evidence>
<dbReference type="Proteomes" id="UP000094094">
    <property type="component" value="Chromosome"/>
</dbReference>
<sequence>MRMSLYVPGTSPLHRTGARWKLAALLLCGVAVFLTTSVAVLGPAAAVALALLLSVRAPQEQLVRQLRGPLLILAAVVAVAALTESVHAALVVGLRLVVLLLSALSVTLTTRTSELQEVLELVLRPLDRAGLVNASAVALAVSLALRFIPEVFRQFQEIREAQAARGLRGSPLALVVPLVIRVLRSAEDIAAAIDARCYPPARSGHLDRQERPSGKATG</sequence>
<dbReference type="AlphaFoldDB" id="A0A1D7VPB3"/>
<dbReference type="Pfam" id="PF02361">
    <property type="entry name" value="CbiQ"/>
    <property type="match status" value="1"/>
</dbReference>
<evidence type="ECO:0000256" key="3">
    <source>
        <dbReference type="ARBA" id="ARBA00022989"/>
    </source>
</evidence>
<gene>
    <name evidence="6" type="ORF">SL103_22260</name>
</gene>
<accession>A0A1D7VPB3</accession>
<comment type="subcellular location">
    <subcellularLocation>
        <location evidence="1">Membrane</location>
        <topology evidence="1">Multi-pass membrane protein</topology>
    </subcellularLocation>
</comment>
<dbReference type="KEGG" id="slc:SL103_22260"/>
<protein>
    <submittedName>
        <fullName evidence="6">Cobalt ABC transporter</fullName>
    </submittedName>
</protein>
<feature type="transmembrane region" description="Helical" evidence="5">
    <location>
        <begin position="66"/>
        <end position="83"/>
    </location>
</feature>
<dbReference type="EMBL" id="CP017157">
    <property type="protein sequence ID" value="AOP48595.1"/>
    <property type="molecule type" value="Genomic_DNA"/>
</dbReference>
<dbReference type="PANTHER" id="PTHR33514:SF13">
    <property type="entry name" value="PROTEIN ABCI12, CHLOROPLASTIC"/>
    <property type="match status" value="1"/>
</dbReference>
<evidence type="ECO:0000256" key="5">
    <source>
        <dbReference type="SAM" id="Phobius"/>
    </source>
</evidence>
<keyword evidence="4 5" id="KW-0472">Membrane</keyword>
<reference evidence="6 7" key="1">
    <citation type="submission" date="2016-09" db="EMBL/GenBank/DDBJ databases">
        <title>Complete genome sequencing of Streptomyces lydicus 103 and metabolic pathways analysis of antibiotic biosynthesis.</title>
        <authorList>
            <person name="Jia N."/>
            <person name="Ding M.-Z."/>
            <person name="Gao F."/>
            <person name="Yuan Y.-J."/>
        </authorList>
    </citation>
    <scope>NUCLEOTIDE SEQUENCE [LARGE SCALE GENOMIC DNA]</scope>
    <source>
        <strain evidence="6 7">103</strain>
    </source>
</reference>
<dbReference type="GO" id="GO:0005886">
    <property type="term" value="C:plasma membrane"/>
    <property type="evidence" value="ECO:0007669"/>
    <property type="project" value="UniProtKB-ARBA"/>
</dbReference>